<evidence type="ECO:0000313" key="2">
    <source>
        <dbReference type="EMBL" id="CBZ40886.1"/>
    </source>
</evidence>
<protein>
    <submittedName>
        <fullName evidence="2">Uncharacterized protein</fullName>
    </submittedName>
</protein>
<sequence>MNYLFFSKKLGLFSGYLNFFSSIGWILLIIAMGYYHYYIVNNPANSYYYSSLPSKSFFLNAFENLRQRTPVTSVQPTHQFASTFINSNGYGQFFSAETIKLFNLEVYFWSLVQPVFILSIITSSLNLFLSTITSFLSFKARSFNHLVCSVANLFIPIYGFLLTLKIYNKINLFRNENLNNSRVVSPGQWTKFRTKLFLSKIFSEVTIPA</sequence>
<evidence type="ECO:0000256" key="1">
    <source>
        <dbReference type="SAM" id="Phobius"/>
    </source>
</evidence>
<evidence type="ECO:0000313" key="3">
    <source>
        <dbReference type="Proteomes" id="UP000008645"/>
    </source>
</evidence>
<keyword evidence="1" id="KW-1133">Transmembrane helix</keyword>
<feature type="transmembrane region" description="Helical" evidence="1">
    <location>
        <begin position="111"/>
        <end position="136"/>
    </location>
</feature>
<accession>F0V2K5</accession>
<proteinExistence type="predicted"/>
<dbReference type="EMBL" id="FQ790233">
    <property type="protein sequence ID" value="CBZ40886.1"/>
    <property type="molecule type" value="Genomic_DNA"/>
</dbReference>
<keyword evidence="1" id="KW-0472">Membrane</keyword>
<dbReference type="OrthoDB" id="397723at2"/>
<dbReference type="HOGENOM" id="CLU_1314286_0_0_14"/>
<dbReference type="Proteomes" id="UP000008645">
    <property type="component" value="Chromosome"/>
</dbReference>
<dbReference type="RefSeq" id="WP_013609484.1">
    <property type="nucleotide sequence ID" value="NC_015153.1"/>
</dbReference>
<dbReference type="AlphaFoldDB" id="F0V2K5"/>
<organism evidence="2 3">
    <name type="scientific">Mycoplasma suis (strain KI_3806)</name>
    <dbReference type="NCBI Taxonomy" id="708248"/>
    <lineage>
        <taxon>Bacteria</taxon>
        <taxon>Bacillati</taxon>
        <taxon>Mycoplasmatota</taxon>
        <taxon>Mollicutes</taxon>
        <taxon>Mycoplasmataceae</taxon>
        <taxon>Mycoplasma</taxon>
    </lineage>
</organism>
<keyword evidence="1" id="KW-0812">Transmembrane</keyword>
<dbReference type="KEGG" id="msk:MSUIS_07930"/>
<name>F0V2K5_MYCS3</name>
<reference evidence="2 3" key="1">
    <citation type="journal article" date="2011" name="J. Bacteriol.">
        <title>Complete genome sequence of the hemotrophic Mycoplasma suis strain KI3806.</title>
        <authorList>
            <person name="Oehlerking J."/>
            <person name="Kube M."/>
            <person name="Felder K.M."/>
            <person name="Matter D."/>
            <person name="Wittenbrink M.M."/>
            <person name="Schwarzenbach S."/>
            <person name="Kramer M.M."/>
            <person name="Hoelzle K."/>
            <person name="Hoelzle L.E."/>
        </authorList>
    </citation>
    <scope>NUCLEOTIDE SEQUENCE [LARGE SCALE GENOMIC DNA]</scope>
    <source>
        <strain evidence="3">KI_3806</strain>
    </source>
</reference>
<gene>
    <name evidence="2" type="ORF">MSUIS_07930</name>
</gene>
<feature type="transmembrane region" description="Helical" evidence="1">
    <location>
        <begin position="143"/>
        <end position="167"/>
    </location>
</feature>
<feature type="transmembrane region" description="Helical" evidence="1">
    <location>
        <begin position="12"/>
        <end position="37"/>
    </location>
</feature>